<feature type="compositionally biased region" description="Basic residues" evidence="1">
    <location>
        <begin position="132"/>
        <end position="148"/>
    </location>
</feature>
<organism evidence="3 4">
    <name type="scientific">Chlorella sorokiniana</name>
    <name type="common">Freshwater green alga</name>
    <dbReference type="NCBI Taxonomy" id="3076"/>
    <lineage>
        <taxon>Eukaryota</taxon>
        <taxon>Viridiplantae</taxon>
        <taxon>Chlorophyta</taxon>
        <taxon>core chlorophytes</taxon>
        <taxon>Trebouxiophyceae</taxon>
        <taxon>Chlorellales</taxon>
        <taxon>Chlorellaceae</taxon>
        <taxon>Chlorella clade</taxon>
        <taxon>Chlorella</taxon>
    </lineage>
</organism>
<dbReference type="InterPro" id="IPR001623">
    <property type="entry name" value="DnaJ_domain"/>
</dbReference>
<comment type="caution">
    <text evidence="3">The sequence shown here is derived from an EMBL/GenBank/DDBJ whole genome shotgun (WGS) entry which is preliminary data.</text>
</comment>
<protein>
    <submittedName>
        <fullName evidence="3">DnaJ ERDJ3B isoform X2</fullName>
    </submittedName>
</protein>
<dbReference type="OrthoDB" id="10250354at2759"/>
<feature type="domain" description="J" evidence="2">
    <location>
        <begin position="13"/>
        <end position="81"/>
    </location>
</feature>
<dbReference type="PROSITE" id="PS50076">
    <property type="entry name" value="DNAJ_2"/>
    <property type="match status" value="1"/>
</dbReference>
<evidence type="ECO:0000259" key="2">
    <source>
        <dbReference type="PROSITE" id="PS50076"/>
    </source>
</evidence>
<dbReference type="CDD" id="cd06257">
    <property type="entry name" value="DnaJ"/>
    <property type="match status" value="1"/>
</dbReference>
<dbReference type="AlphaFoldDB" id="A0A2P6U0F0"/>
<reference evidence="3 4" key="1">
    <citation type="journal article" date="2018" name="Plant J.">
        <title>Genome sequences of Chlorella sorokiniana UTEX 1602 and Micractinium conductrix SAG 241.80: implications to maltose excretion by a green alga.</title>
        <authorList>
            <person name="Arriola M.B."/>
            <person name="Velmurugan N."/>
            <person name="Zhang Y."/>
            <person name="Plunkett M.H."/>
            <person name="Hondzo H."/>
            <person name="Barney B.M."/>
        </authorList>
    </citation>
    <scope>NUCLEOTIDE SEQUENCE [LARGE SCALE GENOMIC DNA]</scope>
    <source>
        <strain evidence="4">UTEX 1602</strain>
    </source>
</reference>
<dbReference type="EMBL" id="LHPG02000003">
    <property type="protein sequence ID" value="PRW59784.1"/>
    <property type="molecule type" value="Genomic_DNA"/>
</dbReference>
<dbReference type="PROSITE" id="PS00636">
    <property type="entry name" value="DNAJ_1"/>
    <property type="match status" value="1"/>
</dbReference>
<dbReference type="SUPFAM" id="SSF46565">
    <property type="entry name" value="Chaperone J-domain"/>
    <property type="match status" value="1"/>
</dbReference>
<evidence type="ECO:0000313" key="4">
    <source>
        <dbReference type="Proteomes" id="UP000239899"/>
    </source>
</evidence>
<proteinExistence type="predicted"/>
<dbReference type="Proteomes" id="UP000239899">
    <property type="component" value="Unassembled WGS sequence"/>
</dbReference>
<name>A0A2P6U0F0_CHLSO</name>
<feature type="region of interest" description="Disordered" evidence="1">
    <location>
        <begin position="115"/>
        <end position="160"/>
    </location>
</feature>
<dbReference type="SMART" id="SM00271">
    <property type="entry name" value="DnaJ"/>
    <property type="match status" value="1"/>
</dbReference>
<evidence type="ECO:0000313" key="3">
    <source>
        <dbReference type="EMBL" id="PRW59784.1"/>
    </source>
</evidence>
<dbReference type="InterPro" id="IPR050817">
    <property type="entry name" value="DjlA_DnaK_co-chaperone"/>
</dbReference>
<dbReference type="Pfam" id="PF00226">
    <property type="entry name" value="DnaJ"/>
    <property type="match status" value="1"/>
</dbReference>
<dbReference type="Gene3D" id="1.10.287.110">
    <property type="entry name" value="DnaJ domain"/>
    <property type="match status" value="1"/>
</dbReference>
<keyword evidence="4" id="KW-1185">Reference proteome</keyword>
<dbReference type="PRINTS" id="PR00625">
    <property type="entry name" value="JDOMAIN"/>
</dbReference>
<evidence type="ECO:0000256" key="1">
    <source>
        <dbReference type="SAM" id="MobiDB-lite"/>
    </source>
</evidence>
<dbReference type="STRING" id="3076.A0A2P6U0F0"/>
<accession>A0A2P6U0F0</accession>
<sequence length="160" mass="17922">MWCSAPTDTEQPNLYSLLQLGSITASPEEIKAQFRKLALVTHPDKAGGGAPELASAAFSRIRDAYAVLSDPAKRRAYDATLVQYLDMQEFLNRYQELVLTVQGLSLPLRMPSLHPTTAHAPLRQPQPQQPQRRCHAHTHAHAHGHHLRQQLARPPMLTWA</sequence>
<dbReference type="PANTHER" id="PTHR24074">
    <property type="entry name" value="CO-CHAPERONE PROTEIN DJLA"/>
    <property type="match status" value="1"/>
</dbReference>
<dbReference type="InterPro" id="IPR036869">
    <property type="entry name" value="J_dom_sf"/>
</dbReference>
<gene>
    <name evidence="3" type="ORF">C2E21_1465</name>
</gene>
<dbReference type="InterPro" id="IPR018253">
    <property type="entry name" value="DnaJ_domain_CS"/>
</dbReference>